<dbReference type="RefSeq" id="WP_188588840.1">
    <property type="nucleotide sequence ID" value="NZ_BMGC01000059.1"/>
</dbReference>
<evidence type="ECO:0000256" key="4">
    <source>
        <dbReference type="ARBA" id="ARBA00023163"/>
    </source>
</evidence>
<evidence type="ECO:0000313" key="8">
    <source>
        <dbReference type="EMBL" id="GGB47517.1"/>
    </source>
</evidence>
<feature type="domain" description="Response regulatory" evidence="7">
    <location>
        <begin position="5"/>
        <end position="121"/>
    </location>
</feature>
<dbReference type="GO" id="GO:0006355">
    <property type="term" value="P:regulation of DNA-templated transcription"/>
    <property type="evidence" value="ECO:0007669"/>
    <property type="project" value="InterPro"/>
</dbReference>
<feature type="modified residue" description="4-aspartylphosphate" evidence="5">
    <location>
        <position position="56"/>
    </location>
</feature>
<dbReference type="SUPFAM" id="SSF52172">
    <property type="entry name" value="CheY-like"/>
    <property type="match status" value="1"/>
</dbReference>
<comment type="caution">
    <text evidence="8">The sequence shown here is derived from an EMBL/GenBank/DDBJ whole genome shotgun (WGS) entry which is preliminary data.</text>
</comment>
<dbReference type="EMBL" id="BMGC01000059">
    <property type="protein sequence ID" value="GGB47517.1"/>
    <property type="molecule type" value="Genomic_DNA"/>
</dbReference>
<dbReference type="PROSITE" id="PS50110">
    <property type="entry name" value="RESPONSE_REGULATORY"/>
    <property type="match status" value="1"/>
</dbReference>
<reference evidence="8" key="2">
    <citation type="submission" date="2020-09" db="EMBL/GenBank/DDBJ databases">
        <authorList>
            <person name="Sun Q."/>
            <person name="Zhou Y."/>
        </authorList>
    </citation>
    <scope>NUCLEOTIDE SEQUENCE</scope>
    <source>
        <strain evidence="8">CGMCC 1.12827</strain>
    </source>
</reference>
<keyword evidence="2" id="KW-0805">Transcription regulation</keyword>
<dbReference type="GO" id="GO:0000160">
    <property type="term" value="P:phosphorelay signal transduction system"/>
    <property type="evidence" value="ECO:0007669"/>
    <property type="project" value="InterPro"/>
</dbReference>
<accession>A0A916X0K0</accession>
<dbReference type="PANTHER" id="PTHR43214:SF24">
    <property type="entry name" value="TRANSCRIPTIONAL REGULATORY PROTEIN NARL-RELATED"/>
    <property type="match status" value="1"/>
</dbReference>
<keyword evidence="1 5" id="KW-0597">Phosphoprotein</keyword>
<dbReference type="CDD" id="cd17535">
    <property type="entry name" value="REC_NarL-like"/>
    <property type="match status" value="1"/>
</dbReference>
<dbReference type="PROSITE" id="PS00622">
    <property type="entry name" value="HTH_LUXR_1"/>
    <property type="match status" value="1"/>
</dbReference>
<dbReference type="PROSITE" id="PS50043">
    <property type="entry name" value="HTH_LUXR_2"/>
    <property type="match status" value="1"/>
</dbReference>
<dbReference type="GO" id="GO:0003677">
    <property type="term" value="F:DNA binding"/>
    <property type="evidence" value="ECO:0007669"/>
    <property type="project" value="UniProtKB-KW"/>
</dbReference>
<evidence type="ECO:0000256" key="5">
    <source>
        <dbReference type="PROSITE-ProRule" id="PRU00169"/>
    </source>
</evidence>
<feature type="domain" description="HTH luxR-type" evidence="6">
    <location>
        <begin position="150"/>
        <end position="215"/>
    </location>
</feature>
<keyword evidence="3 8" id="KW-0238">DNA-binding</keyword>
<reference evidence="8" key="1">
    <citation type="journal article" date="2014" name="Int. J. Syst. Evol. Microbiol.">
        <title>Complete genome sequence of Corynebacterium casei LMG S-19264T (=DSM 44701T), isolated from a smear-ripened cheese.</title>
        <authorList>
            <consortium name="US DOE Joint Genome Institute (JGI-PGF)"/>
            <person name="Walter F."/>
            <person name="Albersmeier A."/>
            <person name="Kalinowski J."/>
            <person name="Ruckert C."/>
        </authorList>
    </citation>
    <scope>NUCLEOTIDE SEQUENCE</scope>
    <source>
        <strain evidence="8">CGMCC 1.12827</strain>
    </source>
</reference>
<dbReference type="InterPro" id="IPR001789">
    <property type="entry name" value="Sig_transdc_resp-reg_receiver"/>
</dbReference>
<dbReference type="Gene3D" id="3.40.50.2300">
    <property type="match status" value="1"/>
</dbReference>
<dbReference type="Proteomes" id="UP000621454">
    <property type="component" value="Unassembled WGS sequence"/>
</dbReference>
<dbReference type="PRINTS" id="PR00038">
    <property type="entry name" value="HTHLUXR"/>
</dbReference>
<evidence type="ECO:0000256" key="1">
    <source>
        <dbReference type="ARBA" id="ARBA00022553"/>
    </source>
</evidence>
<name>A0A916X0K0_9ACTN</name>
<dbReference type="Pfam" id="PF00196">
    <property type="entry name" value="GerE"/>
    <property type="match status" value="1"/>
</dbReference>
<keyword evidence="9" id="KW-1185">Reference proteome</keyword>
<dbReference type="InterPro" id="IPR011006">
    <property type="entry name" value="CheY-like_superfamily"/>
</dbReference>
<dbReference type="SMART" id="SM00421">
    <property type="entry name" value="HTH_LUXR"/>
    <property type="match status" value="1"/>
</dbReference>
<evidence type="ECO:0000313" key="9">
    <source>
        <dbReference type="Proteomes" id="UP000621454"/>
    </source>
</evidence>
<dbReference type="AlphaFoldDB" id="A0A916X0K0"/>
<evidence type="ECO:0000256" key="3">
    <source>
        <dbReference type="ARBA" id="ARBA00023125"/>
    </source>
</evidence>
<keyword evidence="4" id="KW-0804">Transcription</keyword>
<dbReference type="CDD" id="cd06170">
    <property type="entry name" value="LuxR_C_like"/>
    <property type="match status" value="1"/>
</dbReference>
<sequence>MSTVRVVVADDQRVVRDGLASILAIFDGIDVVGVAADGAQALALVAEHDPDVLLTDLRMPGMGGIEAITQLVAAGRRTKAVALTTYDDDATIVEALDAGAVGFLNKDADPQTLRTAIEAAAAGRSLLDAKAMSALLARDRLAAARGHGTPDHNPDGLTEREVEVLALIAAGSSNQQIASTLVVSMATVKTHVNHLLSKTGSRDRAALVAYAYRHGLARRP</sequence>
<evidence type="ECO:0000259" key="7">
    <source>
        <dbReference type="PROSITE" id="PS50110"/>
    </source>
</evidence>
<evidence type="ECO:0000259" key="6">
    <source>
        <dbReference type="PROSITE" id="PS50043"/>
    </source>
</evidence>
<dbReference type="SUPFAM" id="SSF46894">
    <property type="entry name" value="C-terminal effector domain of the bipartite response regulators"/>
    <property type="match status" value="1"/>
</dbReference>
<dbReference type="SMART" id="SM00448">
    <property type="entry name" value="REC"/>
    <property type="match status" value="1"/>
</dbReference>
<protein>
    <submittedName>
        <fullName evidence="8">DNA-binding response regulator</fullName>
    </submittedName>
</protein>
<dbReference type="InterPro" id="IPR000792">
    <property type="entry name" value="Tscrpt_reg_LuxR_C"/>
</dbReference>
<dbReference type="InterPro" id="IPR016032">
    <property type="entry name" value="Sig_transdc_resp-reg_C-effctor"/>
</dbReference>
<dbReference type="PANTHER" id="PTHR43214">
    <property type="entry name" value="TWO-COMPONENT RESPONSE REGULATOR"/>
    <property type="match status" value="1"/>
</dbReference>
<dbReference type="InterPro" id="IPR039420">
    <property type="entry name" value="WalR-like"/>
</dbReference>
<evidence type="ECO:0000256" key="2">
    <source>
        <dbReference type="ARBA" id="ARBA00023015"/>
    </source>
</evidence>
<proteinExistence type="predicted"/>
<gene>
    <name evidence="8" type="ORF">GCM10011489_38430</name>
</gene>
<dbReference type="InterPro" id="IPR058245">
    <property type="entry name" value="NreC/VraR/RcsB-like_REC"/>
</dbReference>
<organism evidence="8 9">
    <name type="scientific">Gordonia jinhuaensis</name>
    <dbReference type="NCBI Taxonomy" id="1517702"/>
    <lineage>
        <taxon>Bacteria</taxon>
        <taxon>Bacillati</taxon>
        <taxon>Actinomycetota</taxon>
        <taxon>Actinomycetes</taxon>
        <taxon>Mycobacteriales</taxon>
        <taxon>Gordoniaceae</taxon>
        <taxon>Gordonia</taxon>
    </lineage>
</organism>
<dbReference type="Pfam" id="PF00072">
    <property type="entry name" value="Response_reg"/>
    <property type="match status" value="1"/>
</dbReference>